<dbReference type="AlphaFoldDB" id="A0A8X6U9Q8"/>
<name>A0A8X6U9Q8_NEPPI</name>
<evidence type="ECO:0000313" key="2">
    <source>
        <dbReference type="EMBL" id="GFT95632.1"/>
    </source>
</evidence>
<proteinExistence type="predicted"/>
<feature type="compositionally biased region" description="Basic and acidic residues" evidence="1">
    <location>
        <begin position="35"/>
        <end position="57"/>
    </location>
</feature>
<comment type="caution">
    <text evidence="2">The sequence shown here is derived from an EMBL/GenBank/DDBJ whole genome shotgun (WGS) entry which is preliminary data.</text>
</comment>
<accession>A0A8X6U9Q8</accession>
<evidence type="ECO:0000313" key="3">
    <source>
        <dbReference type="Proteomes" id="UP000887013"/>
    </source>
</evidence>
<gene>
    <name evidence="2" type="ORF">NPIL_218941</name>
</gene>
<keyword evidence="3" id="KW-1185">Reference proteome</keyword>
<protein>
    <submittedName>
        <fullName evidence="2">Uncharacterized protein</fullName>
    </submittedName>
</protein>
<sequence length="107" mass="12640">MIRSSQPQTLWKMFLDVWRKTEREGERYLNTNNRHKSEETSVEGLDSHTKFQKTDKERGANKVRRYNENYLSMAFTPITDSECPSRCVSFDSNGSNKIEQTLHNKSY</sequence>
<dbReference type="Proteomes" id="UP000887013">
    <property type="component" value="Unassembled WGS sequence"/>
</dbReference>
<dbReference type="EMBL" id="BMAW01121788">
    <property type="protein sequence ID" value="GFT95632.1"/>
    <property type="molecule type" value="Genomic_DNA"/>
</dbReference>
<feature type="region of interest" description="Disordered" evidence="1">
    <location>
        <begin position="30"/>
        <end position="57"/>
    </location>
</feature>
<evidence type="ECO:0000256" key="1">
    <source>
        <dbReference type="SAM" id="MobiDB-lite"/>
    </source>
</evidence>
<reference evidence="2" key="1">
    <citation type="submission" date="2020-08" db="EMBL/GenBank/DDBJ databases">
        <title>Multicomponent nature underlies the extraordinary mechanical properties of spider dragline silk.</title>
        <authorList>
            <person name="Kono N."/>
            <person name="Nakamura H."/>
            <person name="Mori M."/>
            <person name="Yoshida Y."/>
            <person name="Ohtoshi R."/>
            <person name="Malay A.D."/>
            <person name="Moran D.A.P."/>
            <person name="Tomita M."/>
            <person name="Numata K."/>
            <person name="Arakawa K."/>
        </authorList>
    </citation>
    <scope>NUCLEOTIDE SEQUENCE</scope>
</reference>
<organism evidence="2 3">
    <name type="scientific">Nephila pilipes</name>
    <name type="common">Giant wood spider</name>
    <name type="synonym">Nephila maculata</name>
    <dbReference type="NCBI Taxonomy" id="299642"/>
    <lineage>
        <taxon>Eukaryota</taxon>
        <taxon>Metazoa</taxon>
        <taxon>Ecdysozoa</taxon>
        <taxon>Arthropoda</taxon>
        <taxon>Chelicerata</taxon>
        <taxon>Arachnida</taxon>
        <taxon>Araneae</taxon>
        <taxon>Araneomorphae</taxon>
        <taxon>Entelegynae</taxon>
        <taxon>Araneoidea</taxon>
        <taxon>Nephilidae</taxon>
        <taxon>Nephila</taxon>
    </lineage>
</organism>